<dbReference type="InterPro" id="IPR036604">
    <property type="entry name" value="PurS-like_sf"/>
</dbReference>
<feature type="active site" evidence="8">
    <location>
        <position position="225"/>
    </location>
</feature>
<dbReference type="AlphaFoldDB" id="A0A2H0VEB1"/>
<dbReference type="HAMAP" id="MF_00420">
    <property type="entry name" value="PurL_2"/>
    <property type="match status" value="1"/>
</dbReference>
<evidence type="ECO:0000259" key="9">
    <source>
        <dbReference type="Pfam" id="PF00586"/>
    </source>
</evidence>
<keyword evidence="7 8" id="KW-0460">Magnesium</keyword>
<comment type="catalytic activity">
    <reaction evidence="8">
        <text>N(2)-formyl-N(1)-(5-phospho-beta-D-ribosyl)glycinamide + L-glutamine + ATP + H2O = 2-formamido-N(1)-(5-O-phospho-beta-D-ribosyl)acetamidine + L-glutamate + ADP + phosphate + H(+)</text>
        <dbReference type="Rhea" id="RHEA:17129"/>
        <dbReference type="ChEBI" id="CHEBI:15377"/>
        <dbReference type="ChEBI" id="CHEBI:15378"/>
        <dbReference type="ChEBI" id="CHEBI:29985"/>
        <dbReference type="ChEBI" id="CHEBI:30616"/>
        <dbReference type="ChEBI" id="CHEBI:43474"/>
        <dbReference type="ChEBI" id="CHEBI:58359"/>
        <dbReference type="ChEBI" id="CHEBI:147286"/>
        <dbReference type="ChEBI" id="CHEBI:147287"/>
        <dbReference type="ChEBI" id="CHEBI:456216"/>
        <dbReference type="EC" id="6.3.5.3"/>
    </reaction>
</comment>
<reference evidence="13" key="1">
    <citation type="submission" date="2017-09" db="EMBL/GenBank/DDBJ databases">
        <title>Depth-based differentiation of microbial function through sediment-hosted aquifers and enrichment of novel symbionts in the deep terrestrial subsurface.</title>
        <authorList>
            <person name="Probst A.J."/>
            <person name="Ladd B."/>
            <person name="Jarett J.K."/>
            <person name="Geller-Mcgrath D.E."/>
            <person name="Sieber C.M.K."/>
            <person name="Emerson J.B."/>
            <person name="Anantharaman K."/>
            <person name="Thomas B.C."/>
            <person name="Malmstrom R."/>
            <person name="Stieglmeier M."/>
            <person name="Klingl A."/>
            <person name="Woyke T."/>
            <person name="Ryan C.M."/>
            <person name="Banfield J.F."/>
        </authorList>
    </citation>
    <scope>NUCLEOTIDE SEQUENCE [LARGE SCALE GENOMIC DNA]</scope>
</reference>
<dbReference type="GO" id="GO:0005737">
    <property type="term" value="C:cytoplasm"/>
    <property type="evidence" value="ECO:0007669"/>
    <property type="project" value="UniProtKB-SubCell"/>
</dbReference>
<feature type="binding site" evidence="8">
    <location>
        <position position="309"/>
    </location>
    <ligand>
        <name>Mg(2+)</name>
        <dbReference type="ChEBI" id="CHEBI:18420"/>
        <label>2</label>
    </ligand>
</feature>
<organism evidence="12 13">
    <name type="scientific">Candidatus Doudnabacteria bacterium CG10_big_fil_rev_8_21_14_0_10_41_10</name>
    <dbReference type="NCBI Taxonomy" id="1974551"/>
    <lineage>
        <taxon>Bacteria</taxon>
        <taxon>Candidatus Doudnaibacteriota</taxon>
    </lineage>
</organism>
<dbReference type="EC" id="6.3.5.3" evidence="8"/>
<feature type="domain" description="PurM-like N-terminal" evidence="9">
    <location>
        <begin position="677"/>
        <end position="775"/>
    </location>
</feature>
<feature type="binding site" evidence="8">
    <location>
        <position position="283"/>
    </location>
    <ligand>
        <name>ATP</name>
        <dbReference type="ChEBI" id="CHEBI:30616"/>
    </ligand>
</feature>
<dbReference type="Gene3D" id="1.10.8.750">
    <property type="entry name" value="Phosphoribosylformylglycinamidine synthase, linker domain"/>
    <property type="match status" value="1"/>
</dbReference>
<dbReference type="Gene3D" id="3.90.650.10">
    <property type="entry name" value="PurM-like C-terminal domain"/>
    <property type="match status" value="2"/>
</dbReference>
<dbReference type="Pfam" id="PF00586">
    <property type="entry name" value="AIRS"/>
    <property type="match status" value="2"/>
</dbReference>
<feature type="binding site" evidence="8">
    <location>
        <position position="771"/>
    </location>
    <ligand>
        <name>ATP</name>
        <dbReference type="ChEBI" id="CHEBI:30616"/>
    </ligand>
</feature>
<dbReference type="Pfam" id="PF02700">
    <property type="entry name" value="PurS"/>
    <property type="match status" value="2"/>
</dbReference>
<dbReference type="InterPro" id="IPR010918">
    <property type="entry name" value="PurM-like_C_dom"/>
</dbReference>
<keyword evidence="3 8" id="KW-0479">Metal-binding</keyword>
<protein>
    <recommendedName>
        <fullName evidence="8">Phosphoribosylformylglycinamidine synthase subunit PurL</fullName>
        <shortName evidence="8">FGAM synthase</shortName>
        <ecNumber evidence="8">6.3.5.3</ecNumber>
    </recommendedName>
    <alternativeName>
        <fullName evidence="8">Formylglycinamide ribonucleotide amidotransferase subunit II</fullName>
        <shortName evidence="8">FGAR amidotransferase II</shortName>
        <shortName evidence="8">FGAR-AT II</shortName>
    </alternativeName>
    <alternativeName>
        <fullName evidence="8">Glutamine amidotransferase PurL</fullName>
    </alternativeName>
    <alternativeName>
        <fullName evidence="8">Phosphoribosylformylglycinamidine synthase subunit II</fullName>
    </alternativeName>
</protein>
<comment type="function">
    <text evidence="8">Part of the phosphoribosylformylglycinamidine synthase complex involved in the purines biosynthetic pathway. Catalyzes the ATP-dependent conversion of formylglycinamide ribonucleotide (FGAR) and glutamine to yield formylglycinamidine ribonucleotide (FGAM) and glutamate. The FGAM synthase complex is composed of three subunits. PurQ produces an ammonia molecule by converting glutamine to glutamate. PurL transfers the ammonia molecule to FGAR to form FGAM in an ATP-dependent manner. PurS interacts with PurQ and PurL and is thought to assist in the transfer of the ammonia molecule from PurQ to PurL.</text>
</comment>
<dbReference type="GO" id="GO:0004642">
    <property type="term" value="F:phosphoribosylformylglycinamidine synthase activity"/>
    <property type="evidence" value="ECO:0007669"/>
    <property type="project" value="UniProtKB-UniRule"/>
</dbReference>
<dbReference type="PANTHER" id="PTHR43555">
    <property type="entry name" value="PHOSPHORIBOSYLFORMYLGLYCINAMIDINE SYNTHASE SUBUNIT PURL"/>
    <property type="match status" value="1"/>
</dbReference>
<comment type="pathway">
    <text evidence="8">Purine metabolism; IMP biosynthesis via de novo pathway; 5-amino-1-(5-phospho-D-ribosyl)imidazole from N(2)-formyl-N(1)-(5-phospho-D-ribosyl)glycinamide: step 1/2.</text>
</comment>
<comment type="subcellular location">
    <subcellularLocation>
        <location evidence="8">Cytoplasm</location>
    </subcellularLocation>
</comment>
<dbReference type="InterPro" id="IPR036921">
    <property type="entry name" value="PurM-like_N_sf"/>
</dbReference>
<dbReference type="GO" id="GO:0005524">
    <property type="term" value="F:ATP binding"/>
    <property type="evidence" value="ECO:0007669"/>
    <property type="project" value="UniProtKB-UniRule"/>
</dbReference>
<dbReference type="SUPFAM" id="SSF82697">
    <property type="entry name" value="PurS-like"/>
    <property type="match status" value="2"/>
</dbReference>
<evidence type="ECO:0000256" key="4">
    <source>
        <dbReference type="ARBA" id="ARBA00022741"/>
    </source>
</evidence>
<gene>
    <name evidence="8" type="primary">purL</name>
    <name evidence="12" type="ORF">COT91_01375</name>
</gene>
<dbReference type="InterPro" id="IPR036676">
    <property type="entry name" value="PurM-like_C_sf"/>
</dbReference>
<feature type="domain" description="Phosphoribosylformylglycinamidine synthase linker" evidence="11">
    <location>
        <begin position="187"/>
        <end position="229"/>
    </location>
</feature>
<dbReference type="InterPro" id="IPR041609">
    <property type="entry name" value="PurL_linker"/>
</dbReference>
<keyword evidence="2 8" id="KW-0436">Ligase</keyword>
<dbReference type="Proteomes" id="UP000230557">
    <property type="component" value="Unassembled WGS sequence"/>
</dbReference>
<feature type="domain" description="PurM-like C-terminal" evidence="10">
    <location>
        <begin position="814"/>
        <end position="955"/>
    </location>
</feature>
<evidence type="ECO:0000313" key="12">
    <source>
        <dbReference type="EMBL" id="PIR97438.1"/>
    </source>
</evidence>
<feature type="binding site" evidence="8">
    <location>
        <position position="308"/>
    </location>
    <ligand>
        <name>substrate</name>
    </ligand>
</feature>
<feature type="binding site" evidence="8">
    <location>
        <position position="443"/>
    </location>
    <ligand>
        <name>substrate</name>
    </ligand>
</feature>
<dbReference type="InterPro" id="IPR016188">
    <property type="entry name" value="PurM-like_N"/>
</dbReference>
<feature type="binding site" evidence="8">
    <location>
        <position position="471"/>
    </location>
    <ligand>
        <name>Mg(2+)</name>
        <dbReference type="ChEBI" id="CHEBI:18420"/>
        <label>2</label>
    </ligand>
</feature>
<feature type="domain" description="PurM-like N-terminal" evidence="9">
    <location>
        <begin position="267"/>
        <end position="392"/>
    </location>
</feature>
<evidence type="ECO:0000256" key="3">
    <source>
        <dbReference type="ARBA" id="ARBA00022723"/>
    </source>
</evidence>
<dbReference type="InterPro" id="IPR010074">
    <property type="entry name" value="PRibForGlyAmidine_synth_PurL"/>
</dbReference>
<feature type="active site" description="Proton acceptor" evidence="8">
    <location>
        <position position="287"/>
    </location>
</feature>
<comment type="caution">
    <text evidence="8">Lacks conserved residue(s) required for the propagation of feature annotation.</text>
</comment>
<dbReference type="GO" id="GO:0006189">
    <property type="term" value="P:'de novo' IMP biosynthetic process"/>
    <property type="evidence" value="ECO:0007669"/>
    <property type="project" value="UniProtKB-UniRule"/>
</dbReference>
<dbReference type="SUPFAM" id="SSF55326">
    <property type="entry name" value="PurM N-terminal domain-like"/>
    <property type="match status" value="2"/>
</dbReference>
<evidence type="ECO:0000256" key="2">
    <source>
        <dbReference type="ARBA" id="ARBA00022598"/>
    </source>
</evidence>
<dbReference type="PANTHER" id="PTHR43555:SF1">
    <property type="entry name" value="PHOSPHORIBOSYLFORMYLGLYCINAMIDINE SYNTHASE SUBUNIT PURL"/>
    <property type="match status" value="1"/>
</dbReference>
<dbReference type="EMBL" id="PFAJ01000017">
    <property type="protein sequence ID" value="PIR97438.1"/>
    <property type="molecule type" value="Genomic_DNA"/>
</dbReference>
<evidence type="ECO:0000259" key="11">
    <source>
        <dbReference type="Pfam" id="PF18072"/>
    </source>
</evidence>
<comment type="similarity">
    <text evidence="8">Belongs to the FGAMS family.</text>
</comment>
<proteinExistence type="inferred from homology"/>
<feature type="binding site" evidence="8">
    <location>
        <position position="774"/>
    </location>
    <ligand>
        <name>substrate</name>
    </ligand>
</feature>
<evidence type="ECO:0000256" key="5">
    <source>
        <dbReference type="ARBA" id="ARBA00022755"/>
    </source>
</evidence>
<evidence type="ECO:0000313" key="13">
    <source>
        <dbReference type="Proteomes" id="UP000230557"/>
    </source>
</evidence>
<evidence type="ECO:0000259" key="10">
    <source>
        <dbReference type="Pfam" id="PF02769"/>
    </source>
</evidence>
<name>A0A2H0VEB1_9BACT</name>
<dbReference type="CDD" id="cd02203">
    <property type="entry name" value="PurL_repeat1"/>
    <property type="match status" value="1"/>
</dbReference>
<dbReference type="CDD" id="cd02204">
    <property type="entry name" value="PurL_repeat2"/>
    <property type="match status" value="1"/>
</dbReference>
<evidence type="ECO:0000256" key="6">
    <source>
        <dbReference type="ARBA" id="ARBA00022840"/>
    </source>
</evidence>
<feature type="binding site" evidence="8">
    <location>
        <begin position="513"/>
        <end position="515"/>
    </location>
    <ligand>
        <name>substrate</name>
    </ligand>
</feature>
<keyword evidence="6 8" id="KW-0067">ATP-binding</keyword>
<comment type="subunit">
    <text evidence="8">Monomer. Part of the FGAM synthase complex composed of 1 PurL, 1 PurQ and 2 PurS subunits.</text>
</comment>
<feature type="domain" description="PurM-like C-terminal" evidence="10">
    <location>
        <begin position="403"/>
        <end position="557"/>
    </location>
</feature>
<feature type="binding site" evidence="8">
    <location>
        <position position="285"/>
    </location>
    <ligand>
        <name>Mg(2+)</name>
        <dbReference type="ChEBI" id="CHEBI:18420"/>
        <label>1</label>
    </ligand>
</feature>
<evidence type="ECO:0000256" key="1">
    <source>
        <dbReference type="ARBA" id="ARBA00022490"/>
    </source>
</evidence>
<dbReference type="Pfam" id="PF02769">
    <property type="entry name" value="AIRS_C"/>
    <property type="match status" value="2"/>
</dbReference>
<dbReference type="Gene3D" id="3.30.1280.10">
    <property type="entry name" value="Phosphoribosylformylglycinamidine synthase subunit PurS"/>
    <property type="match status" value="2"/>
</dbReference>
<keyword evidence="1 8" id="KW-0963">Cytoplasm</keyword>
<accession>A0A2H0VEB1</accession>
<dbReference type="Gene3D" id="3.30.1330.10">
    <property type="entry name" value="PurM-like, N-terminal domain"/>
    <property type="match status" value="2"/>
</dbReference>
<dbReference type="InterPro" id="IPR003850">
    <property type="entry name" value="PurS"/>
</dbReference>
<dbReference type="GO" id="GO:0000287">
    <property type="term" value="F:magnesium ion binding"/>
    <property type="evidence" value="ECO:0007669"/>
    <property type="project" value="UniProtKB-UniRule"/>
</dbReference>
<dbReference type="SUPFAM" id="SSF56042">
    <property type="entry name" value="PurM C-terminal domain-like"/>
    <property type="match status" value="2"/>
</dbReference>
<comment type="caution">
    <text evidence="12">The sequence shown here is derived from an EMBL/GenBank/DDBJ whole genome shotgun (WGS) entry which is preliminary data.</text>
</comment>
<keyword evidence="5 8" id="KW-0658">Purine biosynthesis</keyword>
<evidence type="ECO:0000256" key="7">
    <source>
        <dbReference type="ARBA" id="ARBA00022842"/>
    </source>
</evidence>
<keyword evidence="4 8" id="KW-0547">Nucleotide-binding</keyword>
<evidence type="ECO:0000256" key="8">
    <source>
        <dbReference type="HAMAP-Rule" id="MF_00420"/>
    </source>
</evidence>
<sequence length="982" mass="108283">MTKNMLHRIEVVTKKEFLDAEGDALKKSIAHLNLGKVDDIRVIKVYKLEGIDDKQLLHSIVEKLLVEKLWQDYALDEQVIRETDKAIEVALKPGVMDTEIDSVTKAVSDLGIDGLIAAGTGKRYIFKGNVSTNEVQKIAEQLLMNKTVQYILQKPEETLIIGSSPAQTQTVSMREMSDEQLIELSNNRLWLNLEEMKIIQNHFKKLDRDPTDLEVEMLAQTWSEHCVHKTFKAKLIIDGKEKPSLMSRIKNATKEINSSKVISVFEDNSGVIEFFDDLAVSGKGETHNSPSAIEPYGGAMTGSGGVFRDIVGTGQGAKTIISTDVFCFAPLDLPREKVPLGSIHPRRLSQEIVRGVKDYGNRMGIPTNNGSFHFHPDFVAKPTILVGAYGIMPKKFAKKSKPKKGDLILTAGGKTGRDGIHGATFSSGEMTADTKKVSGSAVQIGNAIEEKRTFDAIMIARDRGLIRAITDCGAGGYSSAVGEMGEELGAVVKLESIDLKYQGLAPWEIWISESQERMVMAVDPKDIKELEKIFSGYNVDIVVIGEFTGDRKLKITWEGQIVCDLEMEFIHNGLPQRTMEGAWREPKLSEPDIGEPIIFAEQEVSSLTPPLSRMGEGARRAGEARDRAKSYNEIFKKVLAHWNVCSKEPIVRRYDHEVMGTSALKPYSGVKKDAPNDAVIVEPVLGSGKGLAVAHGLNPTYNKIHPYWGAASAFDECVRNMVATGVDPENIALLDNFIWPFPEKEELGQLDQAVDACYDITTAWKMPLVSGKDSLSSTYRGPNGKVIKIPPVLCISGFAPVKEIEKTVSSDFKQAGSSIFIIGETKAELGGSVYYDLQGQLGASVPKVDIIRARKIFKTMHKTIQNGLLRSSHDISEGGIGVTIAEMCFGGDMGAKIELEKVSDLDRADHILFSESNTRFVVEVAPEDEGKILELFNGLPISKIGEVSDDKNLKFLFKGKELIFGELNELKKVYKSTMSKYF</sequence>
<feature type="binding site" evidence="8">
    <location>
        <position position="735"/>
    </location>
    <ligand>
        <name>ATP</name>
        <dbReference type="ChEBI" id="CHEBI:30616"/>
    </ligand>
</feature>
<dbReference type="Pfam" id="PF18072">
    <property type="entry name" value="FGAR-AT_linker"/>
    <property type="match status" value="1"/>
</dbReference>
<dbReference type="UniPathway" id="UPA00074">
    <property type="reaction ID" value="UER00128"/>
</dbReference>